<gene>
    <name evidence="1" type="ORF">OFUS_LOCUS12446</name>
</gene>
<dbReference type="EMBL" id="CAIIXF020000006">
    <property type="protein sequence ID" value="CAH1786578.1"/>
    <property type="molecule type" value="Genomic_DNA"/>
</dbReference>
<organism evidence="1 2">
    <name type="scientific">Owenia fusiformis</name>
    <name type="common">Polychaete worm</name>
    <dbReference type="NCBI Taxonomy" id="6347"/>
    <lineage>
        <taxon>Eukaryota</taxon>
        <taxon>Metazoa</taxon>
        <taxon>Spiralia</taxon>
        <taxon>Lophotrochozoa</taxon>
        <taxon>Annelida</taxon>
        <taxon>Polychaeta</taxon>
        <taxon>Sedentaria</taxon>
        <taxon>Canalipalpata</taxon>
        <taxon>Sabellida</taxon>
        <taxon>Oweniida</taxon>
        <taxon>Oweniidae</taxon>
        <taxon>Owenia</taxon>
    </lineage>
</organism>
<sequence length="110" mass="12557">MGTRPLRQSSADVDFFDIDSKIYNAMMCQRLSTRPKIKLGIGEVRPGAHEPPCIKETPLITTAQSKHVDEGLNSNTQKQFKKRSLEKRITKSLTPKKFIAFRRTRISPNK</sequence>
<dbReference type="Proteomes" id="UP000749559">
    <property type="component" value="Unassembled WGS sequence"/>
</dbReference>
<comment type="caution">
    <text evidence="1">The sequence shown here is derived from an EMBL/GenBank/DDBJ whole genome shotgun (WGS) entry which is preliminary data.</text>
</comment>
<name>A0A8S4P059_OWEFU</name>
<evidence type="ECO:0000313" key="1">
    <source>
        <dbReference type="EMBL" id="CAH1786578.1"/>
    </source>
</evidence>
<keyword evidence="2" id="KW-1185">Reference proteome</keyword>
<protein>
    <submittedName>
        <fullName evidence="1">Uncharacterized protein</fullName>
    </submittedName>
</protein>
<evidence type="ECO:0000313" key="2">
    <source>
        <dbReference type="Proteomes" id="UP000749559"/>
    </source>
</evidence>
<dbReference type="AlphaFoldDB" id="A0A8S4P059"/>
<proteinExistence type="predicted"/>
<accession>A0A8S4P059</accession>
<reference evidence="1" key="1">
    <citation type="submission" date="2022-03" db="EMBL/GenBank/DDBJ databases">
        <authorList>
            <person name="Martin C."/>
        </authorList>
    </citation>
    <scope>NUCLEOTIDE SEQUENCE</scope>
</reference>